<gene>
    <name evidence="4" type="ORF">FAEPRAA2165_00501</name>
</gene>
<dbReference type="PATRIC" id="fig|411483.3.peg.409"/>
<dbReference type="InterPro" id="IPR009045">
    <property type="entry name" value="Zn_M74/Hedgehog-like"/>
</dbReference>
<keyword evidence="4" id="KW-0645">Protease</keyword>
<accession>C7H2K2</accession>
<dbReference type="InterPro" id="IPR003709">
    <property type="entry name" value="VanY-like_core_dom"/>
</dbReference>
<dbReference type="HOGENOM" id="CLU_054193_3_0_9"/>
<keyword evidence="5" id="KW-1185">Reference proteome</keyword>
<sequence>MPPEKHNIQKTNRERRSLMNQQQPIHRRRLTRAEIRRRRRNRTIRRIAGLTLVVCVAVGGVSFLLSHRKAPVPTADAAGSAASSAASSLPLAAPSSKAESSAVSGAAAESVESRDNLLGLTAAEAKAMLADPLMILVNHTNKMPENYTFETAECGSKTAVNRTLQTVACNAFLELQKAAAAENVTVWMQSGYRSVSYQTNLYEKKTNYYKQQGYDDAKAKEMAAAIVNPPGYSEHNCGLAADLNSPEHTGLDEGFENTAAFRWLCQHAGEYGFILRYPKGAEEKTEITYEPWHWRYVGVENAAKINASGLCFEDYIAALQQIAG</sequence>
<dbReference type="GO" id="GO:0006508">
    <property type="term" value="P:proteolysis"/>
    <property type="evidence" value="ECO:0007669"/>
    <property type="project" value="InterPro"/>
</dbReference>
<keyword evidence="2" id="KW-1133">Transmembrane helix</keyword>
<evidence type="ECO:0000313" key="5">
    <source>
        <dbReference type="Proteomes" id="UP000004619"/>
    </source>
</evidence>
<dbReference type="Proteomes" id="UP000004619">
    <property type="component" value="Unassembled WGS sequence"/>
</dbReference>
<protein>
    <submittedName>
        <fullName evidence="4">Serine-type D-Ala-D-Ala carboxypeptidase</fullName>
    </submittedName>
</protein>
<reference evidence="4" key="1">
    <citation type="submission" date="2009-08" db="EMBL/GenBank/DDBJ databases">
        <authorList>
            <person name="Weinstock G."/>
            <person name="Sodergren E."/>
            <person name="Clifton S."/>
            <person name="Fulton L."/>
            <person name="Fulton B."/>
            <person name="Courtney L."/>
            <person name="Fronick C."/>
            <person name="Harrison M."/>
            <person name="Strong C."/>
            <person name="Farmer C."/>
            <person name="Delahaunty K."/>
            <person name="Markovic C."/>
            <person name="Hall O."/>
            <person name="Minx P."/>
            <person name="Tomlinson C."/>
            <person name="Mitreva M."/>
            <person name="Nelson J."/>
            <person name="Hou S."/>
            <person name="Wollam A."/>
            <person name="Pepin K.H."/>
            <person name="Johnson M."/>
            <person name="Bhonagiri V."/>
            <person name="Nash W.E."/>
            <person name="Warren W."/>
            <person name="Chinwalla A."/>
            <person name="Mardis E.R."/>
            <person name="Wilson R.K."/>
        </authorList>
    </citation>
    <scope>NUCLEOTIDE SEQUENCE [LARGE SCALE GENOMIC DNA]</scope>
    <source>
        <strain evidence="4">A2-165</strain>
    </source>
</reference>
<feature type="domain" description="D-alanyl-D-alanine carboxypeptidase-like core" evidence="3">
    <location>
        <begin position="163"/>
        <end position="298"/>
    </location>
</feature>
<evidence type="ECO:0000313" key="4">
    <source>
        <dbReference type="EMBL" id="EEU97916.1"/>
    </source>
</evidence>
<proteinExistence type="predicted"/>
<keyword evidence="4" id="KW-0121">Carboxypeptidase</keyword>
<keyword evidence="4" id="KW-0378">Hydrolase</keyword>
<dbReference type="AlphaFoldDB" id="C7H2K2"/>
<name>C7H2K2_FAED2</name>
<dbReference type="PANTHER" id="PTHR34385:SF1">
    <property type="entry name" value="PEPTIDOGLYCAN L-ALANYL-D-GLUTAMATE ENDOPEPTIDASE CWLK"/>
    <property type="match status" value="1"/>
</dbReference>
<feature type="transmembrane region" description="Helical" evidence="2">
    <location>
        <begin position="47"/>
        <end position="65"/>
    </location>
</feature>
<comment type="caution">
    <text evidence="4">The sequence shown here is derived from an EMBL/GenBank/DDBJ whole genome shotgun (WGS) entry which is preliminary data.</text>
</comment>
<dbReference type="PANTHER" id="PTHR34385">
    <property type="entry name" value="D-ALANYL-D-ALANINE CARBOXYPEPTIDASE"/>
    <property type="match status" value="1"/>
</dbReference>
<dbReference type="eggNOG" id="COG1876">
    <property type="taxonomic scope" value="Bacteria"/>
</dbReference>
<keyword evidence="2" id="KW-0472">Membrane</keyword>
<evidence type="ECO:0000256" key="1">
    <source>
        <dbReference type="SAM" id="MobiDB-lite"/>
    </source>
</evidence>
<dbReference type="EMBL" id="ACOP02000008">
    <property type="protein sequence ID" value="EEU97916.1"/>
    <property type="molecule type" value="Genomic_DNA"/>
</dbReference>
<feature type="compositionally biased region" description="Basic and acidic residues" evidence="1">
    <location>
        <begin position="1"/>
        <end position="17"/>
    </location>
</feature>
<dbReference type="SUPFAM" id="SSF55166">
    <property type="entry name" value="Hedgehog/DD-peptidase"/>
    <property type="match status" value="1"/>
</dbReference>
<feature type="region of interest" description="Disordered" evidence="1">
    <location>
        <begin position="1"/>
        <end position="25"/>
    </location>
</feature>
<dbReference type="InterPro" id="IPR052179">
    <property type="entry name" value="DD-CPase-like"/>
</dbReference>
<keyword evidence="2" id="KW-0812">Transmembrane</keyword>
<evidence type="ECO:0000256" key="2">
    <source>
        <dbReference type="SAM" id="Phobius"/>
    </source>
</evidence>
<dbReference type="STRING" id="411483.FAEPRAA2165_00501"/>
<dbReference type="CDD" id="cd14852">
    <property type="entry name" value="LD-carboxypeptidase"/>
    <property type="match status" value="1"/>
</dbReference>
<dbReference type="Gene3D" id="3.30.1380.10">
    <property type="match status" value="1"/>
</dbReference>
<organism evidence="4 5">
    <name type="scientific">Faecalibacterium duncaniae (strain DSM 17677 / JCM 31915 / A2-165)</name>
    <name type="common">Faecalibacterium prausnitzii</name>
    <dbReference type="NCBI Taxonomy" id="411483"/>
    <lineage>
        <taxon>Bacteria</taxon>
        <taxon>Bacillati</taxon>
        <taxon>Bacillota</taxon>
        <taxon>Clostridia</taxon>
        <taxon>Eubacteriales</taxon>
        <taxon>Oscillospiraceae</taxon>
        <taxon>Faecalibacterium</taxon>
    </lineage>
</organism>
<evidence type="ECO:0000259" key="3">
    <source>
        <dbReference type="Pfam" id="PF02557"/>
    </source>
</evidence>
<dbReference type="InterPro" id="IPR058193">
    <property type="entry name" value="VanY/YodJ_core_dom"/>
</dbReference>
<dbReference type="Pfam" id="PF02557">
    <property type="entry name" value="VanY"/>
    <property type="match status" value="1"/>
</dbReference>
<dbReference type="GO" id="GO:0004180">
    <property type="term" value="F:carboxypeptidase activity"/>
    <property type="evidence" value="ECO:0007669"/>
    <property type="project" value="UniProtKB-KW"/>
</dbReference>